<organism evidence="2 3">
    <name type="scientific">Elsinoe ampelina</name>
    <dbReference type="NCBI Taxonomy" id="302913"/>
    <lineage>
        <taxon>Eukaryota</taxon>
        <taxon>Fungi</taxon>
        <taxon>Dikarya</taxon>
        <taxon>Ascomycota</taxon>
        <taxon>Pezizomycotina</taxon>
        <taxon>Dothideomycetes</taxon>
        <taxon>Dothideomycetidae</taxon>
        <taxon>Myriangiales</taxon>
        <taxon>Elsinoaceae</taxon>
        <taxon>Elsinoe</taxon>
    </lineage>
</organism>
<evidence type="ECO:0008006" key="4">
    <source>
        <dbReference type="Google" id="ProtNLM"/>
    </source>
</evidence>
<name>A0A6A6G3Y9_9PEZI</name>
<evidence type="ECO:0000313" key="2">
    <source>
        <dbReference type="EMBL" id="KAF2220293.1"/>
    </source>
</evidence>
<evidence type="ECO:0000313" key="3">
    <source>
        <dbReference type="Proteomes" id="UP000799538"/>
    </source>
</evidence>
<dbReference type="EMBL" id="ML992513">
    <property type="protein sequence ID" value="KAF2220293.1"/>
    <property type="molecule type" value="Genomic_DNA"/>
</dbReference>
<feature type="chain" id="PRO_5025354305" description="Killer toxin Kp4 domain-containing protein" evidence="1">
    <location>
        <begin position="17"/>
        <end position="107"/>
    </location>
</feature>
<keyword evidence="3" id="KW-1185">Reference proteome</keyword>
<evidence type="ECO:0000256" key="1">
    <source>
        <dbReference type="SAM" id="SignalP"/>
    </source>
</evidence>
<keyword evidence="1" id="KW-0732">Signal</keyword>
<reference evidence="3" key="1">
    <citation type="journal article" date="2020" name="Stud. Mycol.">
        <title>101 Dothideomycetes genomes: A test case for predicting lifestyles and emergence of pathogens.</title>
        <authorList>
            <person name="Haridas S."/>
            <person name="Albert R."/>
            <person name="Binder M."/>
            <person name="Bloem J."/>
            <person name="LaButti K."/>
            <person name="Salamov A."/>
            <person name="Andreopoulos B."/>
            <person name="Baker S."/>
            <person name="Barry K."/>
            <person name="Bills G."/>
            <person name="Bluhm B."/>
            <person name="Cannon C."/>
            <person name="Castanera R."/>
            <person name="Culley D."/>
            <person name="Daum C."/>
            <person name="Ezra D."/>
            <person name="Gonzalez J."/>
            <person name="Henrissat B."/>
            <person name="Kuo A."/>
            <person name="Liang C."/>
            <person name="Lipzen A."/>
            <person name="Lutzoni F."/>
            <person name="Magnuson J."/>
            <person name="Mondo S."/>
            <person name="Nolan M."/>
            <person name="Ohm R."/>
            <person name="Pangilinan J."/>
            <person name="Park H.-J."/>
            <person name="Ramirez L."/>
            <person name="Alfaro M."/>
            <person name="Sun H."/>
            <person name="Tritt A."/>
            <person name="Yoshinaga Y."/>
            <person name="Zwiers L.-H."/>
            <person name="Turgeon B."/>
            <person name="Goodwin S."/>
            <person name="Spatafora J."/>
            <person name="Crous P."/>
            <person name="Grigoriev I."/>
        </authorList>
    </citation>
    <scope>NUCLEOTIDE SEQUENCE [LARGE SCALE GENOMIC DNA]</scope>
    <source>
        <strain evidence="3">CECT 20119</strain>
    </source>
</reference>
<dbReference type="AlphaFoldDB" id="A0A6A6G3Y9"/>
<proteinExistence type="predicted"/>
<sequence length="107" mass="11584">MHFSFILTAFLPLTLAVNLIYEGDCPAGAACTDIQRNAVKKALWDDCKQYSNMRNPLGGRFEADNHHFKMVCRCVEGKGAPKEASKDIKDAGTVSMKVFGGKGAGCV</sequence>
<accession>A0A6A6G3Y9</accession>
<protein>
    <recommendedName>
        <fullName evidence="4">Killer toxin Kp4 domain-containing protein</fullName>
    </recommendedName>
</protein>
<dbReference type="Proteomes" id="UP000799538">
    <property type="component" value="Unassembled WGS sequence"/>
</dbReference>
<dbReference type="OrthoDB" id="10332196at2759"/>
<feature type="signal peptide" evidence="1">
    <location>
        <begin position="1"/>
        <end position="16"/>
    </location>
</feature>
<gene>
    <name evidence="2" type="ORF">BDZ85DRAFT_267499</name>
</gene>